<keyword evidence="12" id="KW-1185">Reference proteome</keyword>
<dbReference type="EC" id="3.4.19.1" evidence="5"/>
<dbReference type="EMBL" id="JARJCW010000005">
    <property type="protein sequence ID" value="KAJ7224591.1"/>
    <property type="molecule type" value="Genomic_DNA"/>
</dbReference>
<evidence type="ECO:0000259" key="10">
    <source>
        <dbReference type="Pfam" id="PF19283"/>
    </source>
</evidence>
<evidence type="ECO:0000259" key="9">
    <source>
        <dbReference type="Pfam" id="PF00326"/>
    </source>
</evidence>
<comment type="subunit">
    <text evidence="4">Homotetramer.</text>
</comment>
<comment type="catalytic activity">
    <reaction evidence="1">
        <text>Cleavage of an N-acetyl or N-formyl amino acid from the N-terminus of a polypeptide.</text>
        <dbReference type="EC" id="3.4.19.1"/>
    </reaction>
</comment>
<gene>
    <name evidence="11" type="ORF">GGX14DRAFT_350388</name>
</gene>
<evidence type="ECO:0000313" key="11">
    <source>
        <dbReference type="EMBL" id="KAJ7224591.1"/>
    </source>
</evidence>
<dbReference type="PANTHER" id="PTHR42776">
    <property type="entry name" value="SERINE PEPTIDASE S9 FAMILY MEMBER"/>
    <property type="match status" value="1"/>
</dbReference>
<evidence type="ECO:0000256" key="7">
    <source>
        <dbReference type="ARBA" id="ARBA00022801"/>
    </source>
</evidence>
<dbReference type="PANTHER" id="PTHR42776:SF4">
    <property type="entry name" value="ACYLAMINO-ACID-RELEASING ENZYME"/>
    <property type="match status" value="1"/>
</dbReference>
<dbReference type="Gene3D" id="3.40.50.1820">
    <property type="entry name" value="alpha/beta hydrolase"/>
    <property type="match status" value="1"/>
</dbReference>
<evidence type="ECO:0000256" key="1">
    <source>
        <dbReference type="ARBA" id="ARBA00000721"/>
    </source>
</evidence>
<dbReference type="InterPro" id="IPR029058">
    <property type="entry name" value="AB_hydrolase_fold"/>
</dbReference>
<evidence type="ECO:0000256" key="4">
    <source>
        <dbReference type="ARBA" id="ARBA00011881"/>
    </source>
</evidence>
<evidence type="ECO:0000256" key="5">
    <source>
        <dbReference type="ARBA" id="ARBA00012917"/>
    </source>
</evidence>
<keyword evidence="6" id="KW-0963">Cytoplasm</keyword>
<dbReference type="InterPro" id="IPR045550">
    <property type="entry name" value="AARE_N"/>
</dbReference>
<sequence>MYRALTEIPLPTEAHFVDKDVVQVKFSVRDNTRNVKRSVSNSIFLGSQSFPVAPAVDTGDVVAAIFAPASSVCFPRQAVFRETTDEKRYLEVWTGNTLELSTDVTSSHQSFYSEDFFSSFSFSHSDLALMYVAEANAPTEHSAKYKFTPTLGEGVAGRKRPTIFMFRWDASALPDQASLASVLPFVPEDHGILFGQAVFSPLNSRTIYATGYEYTRDGRLLGLKWCYNRPSGIWEIKLPSTSDETKDALTDASPTSLLCVSKKLTPSHLSCRSPRIHYDVASKRASLFWLSCASGGPHAGTFSLHSADISAAAQEISSRVLVDTVWEPRSDGFPGLYLDANLPLSPFVTFDDANFLVFSSVWGSRSTVLLVTEHGVVKDLTPDTDGTLFSWSVLATDGNRRFVCSRSSPTIPHEVLLGQLEGLGDVTWRVVSTPHLLPGVRRDLSYLSYSVISVPERGKTQTVVVRPSGPGVFTTPPCIHFIHGGPHNATTTAFSAEVAFLAIAGYTVSQPNYSGSIGFGETFVRSLLGNCGTLDVQDCIATVRHLVELGLSVDGKGKQFVTGGSHGGFLASHLIGQYPDVFTAAAIRNPVISTDPLSSDIPDWYFNEWNIEYPLYSSPEGYPARTSADVHALPPRRTPEQSQQIFKTSPIAYVDAVTAHVLLHLGGSDRRVTPTHGLEYYHALKGNARNLRPQQNIEMLWFEKEGHSLDSVEVKKIVCESLWSWFEKYRA</sequence>
<feature type="domain" description="Acylamino-acid-releasing enzyme N-terminal" evidence="10">
    <location>
        <begin position="151"/>
        <end position="420"/>
    </location>
</feature>
<dbReference type="Proteomes" id="UP001219525">
    <property type="component" value="Unassembled WGS sequence"/>
</dbReference>
<comment type="similarity">
    <text evidence="3">Belongs to the peptidase S9C family.</text>
</comment>
<evidence type="ECO:0000256" key="6">
    <source>
        <dbReference type="ARBA" id="ARBA00022490"/>
    </source>
</evidence>
<dbReference type="InterPro" id="IPR001375">
    <property type="entry name" value="Peptidase_S9_cat"/>
</dbReference>
<name>A0AAD6YNJ6_9AGAR</name>
<feature type="domain" description="Peptidase S9 prolyl oligopeptidase catalytic" evidence="9">
    <location>
        <begin position="493"/>
        <end position="729"/>
    </location>
</feature>
<evidence type="ECO:0000256" key="3">
    <source>
        <dbReference type="ARBA" id="ARBA00010040"/>
    </source>
</evidence>
<dbReference type="SUPFAM" id="SSF53474">
    <property type="entry name" value="alpha/beta-Hydrolases"/>
    <property type="match status" value="1"/>
</dbReference>
<evidence type="ECO:0000256" key="2">
    <source>
        <dbReference type="ARBA" id="ARBA00004496"/>
    </source>
</evidence>
<keyword evidence="7 11" id="KW-0378">Hydrolase</keyword>
<evidence type="ECO:0000256" key="8">
    <source>
        <dbReference type="ARBA" id="ARBA00032829"/>
    </source>
</evidence>
<evidence type="ECO:0000313" key="12">
    <source>
        <dbReference type="Proteomes" id="UP001219525"/>
    </source>
</evidence>
<dbReference type="AlphaFoldDB" id="A0AAD6YNJ6"/>
<protein>
    <recommendedName>
        <fullName evidence="5">acylaminoacyl-peptidase</fullName>
        <ecNumber evidence="5">3.4.19.1</ecNumber>
    </recommendedName>
    <alternativeName>
        <fullName evidence="8">Dipeptidyl-peptidase V</fullName>
    </alternativeName>
</protein>
<reference evidence="11" key="1">
    <citation type="submission" date="2023-03" db="EMBL/GenBank/DDBJ databases">
        <title>Massive genome expansion in bonnet fungi (Mycena s.s.) driven by repeated elements and novel gene families across ecological guilds.</title>
        <authorList>
            <consortium name="Lawrence Berkeley National Laboratory"/>
            <person name="Harder C.B."/>
            <person name="Miyauchi S."/>
            <person name="Viragh M."/>
            <person name="Kuo A."/>
            <person name="Thoen E."/>
            <person name="Andreopoulos B."/>
            <person name="Lu D."/>
            <person name="Skrede I."/>
            <person name="Drula E."/>
            <person name="Henrissat B."/>
            <person name="Morin E."/>
            <person name="Kohler A."/>
            <person name="Barry K."/>
            <person name="LaButti K."/>
            <person name="Morin E."/>
            <person name="Salamov A."/>
            <person name="Lipzen A."/>
            <person name="Mereny Z."/>
            <person name="Hegedus B."/>
            <person name="Baldrian P."/>
            <person name="Stursova M."/>
            <person name="Weitz H."/>
            <person name="Taylor A."/>
            <person name="Grigoriev I.V."/>
            <person name="Nagy L.G."/>
            <person name="Martin F."/>
            <person name="Kauserud H."/>
        </authorList>
    </citation>
    <scope>NUCLEOTIDE SEQUENCE</scope>
    <source>
        <strain evidence="11">9144</strain>
    </source>
</reference>
<comment type="caution">
    <text evidence="11">The sequence shown here is derived from an EMBL/GenBank/DDBJ whole genome shotgun (WGS) entry which is preliminary data.</text>
</comment>
<organism evidence="11 12">
    <name type="scientific">Mycena pura</name>
    <dbReference type="NCBI Taxonomy" id="153505"/>
    <lineage>
        <taxon>Eukaryota</taxon>
        <taxon>Fungi</taxon>
        <taxon>Dikarya</taxon>
        <taxon>Basidiomycota</taxon>
        <taxon>Agaricomycotina</taxon>
        <taxon>Agaricomycetes</taxon>
        <taxon>Agaricomycetidae</taxon>
        <taxon>Agaricales</taxon>
        <taxon>Marasmiineae</taxon>
        <taxon>Mycenaceae</taxon>
        <taxon>Mycena</taxon>
    </lineage>
</organism>
<dbReference type="Pfam" id="PF00326">
    <property type="entry name" value="Peptidase_S9"/>
    <property type="match status" value="1"/>
</dbReference>
<proteinExistence type="inferred from homology"/>
<dbReference type="GO" id="GO:0006508">
    <property type="term" value="P:proteolysis"/>
    <property type="evidence" value="ECO:0007669"/>
    <property type="project" value="InterPro"/>
</dbReference>
<accession>A0AAD6YNJ6</accession>
<dbReference type="Pfam" id="PF19283">
    <property type="entry name" value="APEH_N"/>
    <property type="match status" value="1"/>
</dbReference>
<dbReference type="GO" id="GO:0004252">
    <property type="term" value="F:serine-type endopeptidase activity"/>
    <property type="evidence" value="ECO:0007669"/>
    <property type="project" value="TreeGrafter"/>
</dbReference>
<comment type="subcellular location">
    <subcellularLocation>
        <location evidence="2">Cytoplasm</location>
    </subcellularLocation>
</comment>